<sequence length="85" mass="9711">MKYGEQFQICVGNISSFYSKILLSSFSDWKSYVSGDIFKLECTEFLSPSMEELLNLVSDSLLGKAILMLRYYFSLNRDAVKLKCG</sequence>
<dbReference type="AlphaFoldDB" id="A0A7J7G6C8"/>
<dbReference type="EMBL" id="JACBKZ010000013">
    <property type="protein sequence ID" value="KAF5936269.1"/>
    <property type="molecule type" value="Genomic_DNA"/>
</dbReference>
<dbReference type="PANTHER" id="PTHR13500">
    <property type="entry name" value="NUCLEOLAR PRERIBOSOMAL-ASSOCIATED PROTEIN 1"/>
    <property type="match status" value="1"/>
</dbReference>
<keyword evidence="2" id="KW-1185">Reference proteome</keyword>
<evidence type="ECO:0000313" key="2">
    <source>
        <dbReference type="Proteomes" id="UP000593564"/>
    </source>
</evidence>
<dbReference type="PANTHER" id="PTHR13500:SF0">
    <property type="entry name" value="NUCLEOLAR PRE-RIBOSOMAL-ASSOCIATED PROTEIN 1"/>
    <property type="match status" value="1"/>
</dbReference>
<name>A0A7J7G6C8_CAMSI</name>
<reference evidence="2" key="1">
    <citation type="journal article" date="2020" name="Nat. Commun.">
        <title>Genome assembly of wild tea tree DASZ reveals pedigree and selection history of tea varieties.</title>
        <authorList>
            <person name="Zhang W."/>
            <person name="Zhang Y."/>
            <person name="Qiu H."/>
            <person name="Guo Y."/>
            <person name="Wan H."/>
            <person name="Zhang X."/>
            <person name="Scossa F."/>
            <person name="Alseekh S."/>
            <person name="Zhang Q."/>
            <person name="Wang P."/>
            <person name="Xu L."/>
            <person name="Schmidt M.H."/>
            <person name="Jia X."/>
            <person name="Li D."/>
            <person name="Zhu A."/>
            <person name="Guo F."/>
            <person name="Chen W."/>
            <person name="Ni D."/>
            <person name="Usadel B."/>
            <person name="Fernie A.R."/>
            <person name="Wen W."/>
        </authorList>
    </citation>
    <scope>NUCLEOTIDE SEQUENCE [LARGE SCALE GENOMIC DNA]</scope>
    <source>
        <strain evidence="2">cv. G240</strain>
    </source>
</reference>
<dbReference type="Proteomes" id="UP000593564">
    <property type="component" value="Unassembled WGS sequence"/>
</dbReference>
<dbReference type="InterPro" id="IPR039844">
    <property type="entry name" value="URB1"/>
</dbReference>
<comment type="caution">
    <text evidence="1">The sequence shown here is derived from an EMBL/GenBank/DDBJ whole genome shotgun (WGS) entry which is preliminary data.</text>
</comment>
<dbReference type="GO" id="GO:0000463">
    <property type="term" value="P:maturation of LSU-rRNA from tricistronic rRNA transcript (SSU-rRNA, 5.8S rRNA, LSU-rRNA)"/>
    <property type="evidence" value="ECO:0007669"/>
    <property type="project" value="TreeGrafter"/>
</dbReference>
<dbReference type="GO" id="GO:0005730">
    <property type="term" value="C:nucleolus"/>
    <property type="evidence" value="ECO:0007669"/>
    <property type="project" value="TreeGrafter"/>
</dbReference>
<accession>A0A7J7G6C8</accession>
<dbReference type="GO" id="GO:0000466">
    <property type="term" value="P:maturation of 5.8S rRNA from tricistronic rRNA transcript (SSU-rRNA, 5.8S rRNA, LSU-rRNA)"/>
    <property type="evidence" value="ECO:0007669"/>
    <property type="project" value="TreeGrafter"/>
</dbReference>
<proteinExistence type="predicted"/>
<gene>
    <name evidence="1" type="ORF">HYC85_027398</name>
</gene>
<organism evidence="1 2">
    <name type="scientific">Camellia sinensis</name>
    <name type="common">Tea plant</name>
    <name type="synonym">Thea sinensis</name>
    <dbReference type="NCBI Taxonomy" id="4442"/>
    <lineage>
        <taxon>Eukaryota</taxon>
        <taxon>Viridiplantae</taxon>
        <taxon>Streptophyta</taxon>
        <taxon>Embryophyta</taxon>
        <taxon>Tracheophyta</taxon>
        <taxon>Spermatophyta</taxon>
        <taxon>Magnoliopsida</taxon>
        <taxon>eudicotyledons</taxon>
        <taxon>Gunneridae</taxon>
        <taxon>Pentapetalae</taxon>
        <taxon>asterids</taxon>
        <taxon>Ericales</taxon>
        <taxon>Theaceae</taxon>
        <taxon>Camellia</taxon>
    </lineage>
</organism>
<reference evidence="1 2" key="2">
    <citation type="submission" date="2020-07" db="EMBL/GenBank/DDBJ databases">
        <title>Genome assembly of wild tea tree DASZ reveals pedigree and selection history of tea varieties.</title>
        <authorList>
            <person name="Zhang W."/>
        </authorList>
    </citation>
    <scope>NUCLEOTIDE SEQUENCE [LARGE SCALE GENOMIC DNA]</scope>
    <source>
        <strain evidence="2">cv. G240</strain>
        <tissue evidence="1">Leaf</tissue>
    </source>
</reference>
<evidence type="ECO:0000313" key="1">
    <source>
        <dbReference type="EMBL" id="KAF5936269.1"/>
    </source>
</evidence>
<protein>
    <submittedName>
        <fullName evidence="1">Uncharacterized protein</fullName>
    </submittedName>
</protein>